<dbReference type="Pfam" id="PF18962">
    <property type="entry name" value="Por_Secre_tail"/>
    <property type="match status" value="1"/>
</dbReference>
<dbReference type="Gene3D" id="2.60.40.3080">
    <property type="match status" value="1"/>
</dbReference>
<evidence type="ECO:0000256" key="1">
    <source>
        <dbReference type="ARBA" id="ARBA00022729"/>
    </source>
</evidence>
<organism evidence="4 5">
    <name type="scientific">Paenimyroides baculatum</name>
    <dbReference type="NCBI Taxonomy" id="2608000"/>
    <lineage>
        <taxon>Bacteria</taxon>
        <taxon>Pseudomonadati</taxon>
        <taxon>Bacteroidota</taxon>
        <taxon>Flavobacteriia</taxon>
        <taxon>Flavobacteriales</taxon>
        <taxon>Flavobacteriaceae</taxon>
        <taxon>Paenimyroides</taxon>
    </lineage>
</organism>
<evidence type="ECO:0000313" key="5">
    <source>
        <dbReference type="Proteomes" id="UP000325141"/>
    </source>
</evidence>
<feature type="domain" description="Secretion system C-terminal sorting" evidence="3">
    <location>
        <begin position="273"/>
        <end position="343"/>
    </location>
</feature>
<dbReference type="AlphaFoldDB" id="A0A5M6CS44"/>
<evidence type="ECO:0000256" key="2">
    <source>
        <dbReference type="SAM" id="SignalP"/>
    </source>
</evidence>
<dbReference type="InterPro" id="IPR026444">
    <property type="entry name" value="Secre_tail"/>
</dbReference>
<keyword evidence="1 2" id="KW-0732">Signal</keyword>
<proteinExistence type="predicted"/>
<dbReference type="EMBL" id="VWSG01000002">
    <property type="protein sequence ID" value="KAA5537823.1"/>
    <property type="molecule type" value="Genomic_DNA"/>
</dbReference>
<feature type="chain" id="PRO_5024389732" evidence="2">
    <location>
        <begin position="22"/>
        <end position="346"/>
    </location>
</feature>
<evidence type="ECO:0000259" key="3">
    <source>
        <dbReference type="Pfam" id="PF18962"/>
    </source>
</evidence>
<gene>
    <name evidence="4" type="ORF">F0460_03950</name>
</gene>
<keyword evidence="5" id="KW-1185">Reference proteome</keyword>
<name>A0A5M6CS44_9FLAO</name>
<protein>
    <submittedName>
        <fullName evidence="4">T9SS type A sorting domain-containing protein</fullName>
    </submittedName>
</protein>
<dbReference type="Proteomes" id="UP000325141">
    <property type="component" value="Unassembled WGS sequence"/>
</dbReference>
<feature type="signal peptide" evidence="2">
    <location>
        <begin position="1"/>
        <end position="21"/>
    </location>
</feature>
<dbReference type="RefSeq" id="WP_150010463.1">
    <property type="nucleotide sequence ID" value="NZ_VWSG01000002.1"/>
</dbReference>
<comment type="caution">
    <text evidence="4">The sequence shown here is derived from an EMBL/GenBank/DDBJ whole genome shotgun (WGS) entry which is preliminary data.</text>
</comment>
<sequence length="346" mass="38744">MKTKLFLSSLLLLSLTNLTNAQSLIDENFDNYTIGNLSSDLSGSVPGQGNWLTEVQIGGKFPDFQIKSENTKGNILQITTPITPSTQTNNSAKFAWKNLPGGGWQNRNSGNDILRVEFEFYTGNSRGVGVEAYHRNITSTANGTIIAGFQYETETGRFRGMTRLIIQGVPDLKFILFGSNQTDLYLKPDTWVKVYYQIDYANDLVYFQIPSENIAGSVPTVSLKNDQPAQIYFAGYMLQGNMEVPMQYDNYKVSAVKSASLSTNEVSTTDFNVYPNPVDDIINITNNENVLVEKIDVYDTNSRLILTKNFDNKSNVQIDLSFAKSGIYMIHIKTDQGILFKKIMKK</sequence>
<reference evidence="4 5" key="1">
    <citation type="submission" date="2019-09" db="EMBL/GenBank/DDBJ databases">
        <title>Genome sequence and assembly of Flavobacterium sp.</title>
        <authorList>
            <person name="Chhetri G."/>
        </authorList>
    </citation>
    <scope>NUCLEOTIDE SEQUENCE [LARGE SCALE GENOMIC DNA]</scope>
    <source>
        <strain evidence="4 5">SNL9</strain>
    </source>
</reference>
<accession>A0A5M6CS44</accession>
<dbReference type="NCBIfam" id="TIGR04183">
    <property type="entry name" value="Por_Secre_tail"/>
    <property type="match status" value="1"/>
</dbReference>
<evidence type="ECO:0000313" key="4">
    <source>
        <dbReference type="EMBL" id="KAA5537823.1"/>
    </source>
</evidence>